<protein>
    <submittedName>
        <fullName evidence="1">Uncharacterized protein</fullName>
    </submittedName>
</protein>
<dbReference type="GeneID" id="41483949"/>
<sequence>MFFSVKNSEVVPELPPNAVKLFKGYVDYRFGIPLSEEVEVYKRGKELFTRSSHSVIKYEIAEFLNLYLVYSLLYITYEHNNGESGKYKISVEHIECGQQFC</sequence>
<dbReference type="EMBL" id="CP003928">
    <property type="protein sequence ID" value="AGJ62079.1"/>
    <property type="molecule type" value="Genomic_DNA"/>
</dbReference>
<dbReference type="KEGG" id="sic:SiL_0614"/>
<proteinExistence type="predicted"/>
<accession>M9U4Z2</accession>
<dbReference type="Proteomes" id="UP000013006">
    <property type="component" value="Chromosome"/>
</dbReference>
<name>M9U4Z2_SACIS</name>
<organism>
    <name type="scientific">Saccharolobus islandicus LAL14/1</name>
    <dbReference type="NCBI Taxonomy" id="1241935"/>
    <lineage>
        <taxon>Archaea</taxon>
        <taxon>Thermoproteota</taxon>
        <taxon>Thermoprotei</taxon>
        <taxon>Sulfolobales</taxon>
        <taxon>Sulfolobaceae</taxon>
        <taxon>Saccharolobus</taxon>
    </lineage>
</organism>
<dbReference type="HOGENOM" id="CLU_2285175_0_0_2"/>
<evidence type="ECO:0000313" key="1">
    <source>
        <dbReference type="EMBL" id="AGJ62079.1"/>
    </source>
</evidence>
<dbReference type="RefSeq" id="WP_015580879.1">
    <property type="nucleotide sequence ID" value="NC_021058.1"/>
</dbReference>
<gene>
    <name evidence="1" type="ORF">SiL_0614</name>
</gene>
<reference evidence="1 2" key="1">
    <citation type="journal article" date="2013" name="Open Biol.">
        <title>Genomics and genetics of Sulfolobus islandicus LAL14/1, a model hyperthermophilic archaeon.</title>
        <authorList>
            <person name="Jaubert C."/>
            <person name="Danioux C."/>
            <person name="Oberto J."/>
            <person name="Cortez D."/>
            <person name="Bize A."/>
            <person name="Krupovic M."/>
            <person name="She Q."/>
            <person name="Forterre P."/>
            <person name="Prangishvili D."/>
            <person name="Sezonov G."/>
        </authorList>
    </citation>
    <scope>NUCLEOTIDE SEQUENCE [LARGE SCALE GENOMIC DNA]</scope>
    <source>
        <strain evidence="1">LAL14/1</strain>
    </source>
</reference>
<dbReference type="AlphaFoldDB" id="M9U4Z2"/>
<evidence type="ECO:0000313" key="2">
    <source>
        <dbReference type="Proteomes" id="UP000013006"/>
    </source>
</evidence>